<evidence type="ECO:0008006" key="6">
    <source>
        <dbReference type="Google" id="ProtNLM"/>
    </source>
</evidence>
<dbReference type="EMBL" id="FQUA01000002">
    <property type="protein sequence ID" value="SHE39587.1"/>
    <property type="molecule type" value="Genomic_DNA"/>
</dbReference>
<evidence type="ECO:0000313" key="2">
    <source>
        <dbReference type="EMBL" id="AMJ40534.1"/>
    </source>
</evidence>
<organism evidence="3 5">
    <name type="scientific">Anaerotignum propionicum DSM 1682</name>
    <dbReference type="NCBI Taxonomy" id="991789"/>
    <lineage>
        <taxon>Bacteria</taxon>
        <taxon>Bacillati</taxon>
        <taxon>Bacillota</taxon>
        <taxon>Clostridia</taxon>
        <taxon>Lachnospirales</taxon>
        <taxon>Anaerotignaceae</taxon>
        <taxon>Anaerotignum</taxon>
    </lineage>
</organism>
<evidence type="ECO:0000313" key="5">
    <source>
        <dbReference type="Proteomes" id="UP000184204"/>
    </source>
</evidence>
<name>A0A0X8VAN2_ANAPI</name>
<dbReference type="OrthoDB" id="9906838at2"/>
<evidence type="ECO:0000256" key="1">
    <source>
        <dbReference type="SAM" id="Coils"/>
    </source>
</evidence>
<keyword evidence="4" id="KW-1185">Reference proteome</keyword>
<gene>
    <name evidence="2" type="ORF">CPRO_09350</name>
    <name evidence="3" type="ORF">SAMN02745151_00549</name>
</gene>
<proteinExistence type="predicted"/>
<protein>
    <recommendedName>
        <fullName evidence="6">Cysteine-rich VLP domain-containing protein</fullName>
    </recommendedName>
</protein>
<dbReference type="KEGG" id="cpro:CPRO_09350"/>
<evidence type="ECO:0000313" key="3">
    <source>
        <dbReference type="EMBL" id="SHE39587.1"/>
    </source>
</evidence>
<reference evidence="5" key="4">
    <citation type="submission" date="2016-11" db="EMBL/GenBank/DDBJ databases">
        <authorList>
            <person name="Jaros S."/>
            <person name="Januszkiewicz K."/>
            <person name="Wedrychowicz H."/>
        </authorList>
    </citation>
    <scope>NUCLEOTIDE SEQUENCE [LARGE SCALE GENOMIC DNA]</scope>
    <source>
        <strain evidence="5">DSM 1682</strain>
    </source>
</reference>
<dbReference type="RefSeq" id="WP_066048353.1">
    <property type="nucleotide sequence ID" value="NZ_CP014223.1"/>
</dbReference>
<dbReference type="Proteomes" id="UP000068026">
    <property type="component" value="Chromosome"/>
</dbReference>
<feature type="coiled-coil region" evidence="1">
    <location>
        <begin position="25"/>
        <end position="52"/>
    </location>
</feature>
<accession>A0A0X8VAN2</accession>
<keyword evidence="1" id="KW-0175">Coiled coil</keyword>
<reference evidence="4" key="2">
    <citation type="submission" date="2016-01" db="EMBL/GenBank/DDBJ databases">
        <authorList>
            <person name="Poehlein A."/>
            <person name="Schlien K."/>
            <person name="Gottschalk G."/>
            <person name="Buckel W."/>
            <person name="Daniel R."/>
        </authorList>
    </citation>
    <scope>NUCLEOTIDE SEQUENCE [LARGE SCALE GENOMIC DNA]</scope>
    <source>
        <strain evidence="4">X2</strain>
    </source>
</reference>
<evidence type="ECO:0000313" key="4">
    <source>
        <dbReference type="Proteomes" id="UP000068026"/>
    </source>
</evidence>
<dbReference type="EMBL" id="CP014223">
    <property type="protein sequence ID" value="AMJ40534.1"/>
    <property type="molecule type" value="Genomic_DNA"/>
</dbReference>
<dbReference type="AlphaFoldDB" id="A0A0X8VAN2"/>
<reference evidence="3" key="3">
    <citation type="submission" date="2016-11" db="EMBL/GenBank/DDBJ databases">
        <authorList>
            <person name="Varghese N."/>
            <person name="Submissions S."/>
        </authorList>
    </citation>
    <scope>NUCLEOTIDE SEQUENCE</scope>
    <source>
        <strain evidence="3">DSM 1682</strain>
    </source>
</reference>
<reference evidence="2 4" key="1">
    <citation type="journal article" date="2016" name="Genome Announc.">
        <title>Complete Genome Sequence of the Amino Acid-Fermenting Clostridium propionicum X2 (DSM 1682).</title>
        <authorList>
            <person name="Poehlein A."/>
            <person name="Schlien K."/>
            <person name="Chowdhury N.P."/>
            <person name="Gottschalk G."/>
            <person name="Buckel W."/>
            <person name="Daniel R."/>
        </authorList>
    </citation>
    <scope>NUCLEOTIDE SEQUENCE [LARGE SCALE GENOMIC DNA]</scope>
    <source>
        <strain evidence="2 4">X2</strain>
    </source>
</reference>
<sequence>MCYKITCCYHCQERHPLCHISCCRYKEERDKLDKLREARTAHNDEVERYKRQKLNKVKR</sequence>
<dbReference type="Proteomes" id="UP000184204">
    <property type="component" value="Unassembled WGS sequence"/>
</dbReference>